<evidence type="ECO:0000256" key="4">
    <source>
        <dbReference type="ARBA" id="ARBA00022452"/>
    </source>
</evidence>
<keyword evidence="8 11" id="KW-0472">Membrane</keyword>
<organism evidence="16 17">
    <name type="scientific">Ottowia thiooxydans</name>
    <dbReference type="NCBI Taxonomy" id="219182"/>
    <lineage>
        <taxon>Bacteria</taxon>
        <taxon>Pseudomonadati</taxon>
        <taxon>Pseudomonadota</taxon>
        <taxon>Betaproteobacteria</taxon>
        <taxon>Burkholderiales</taxon>
        <taxon>Comamonadaceae</taxon>
        <taxon>Ottowia</taxon>
    </lineage>
</organism>
<proteinExistence type="inferred from homology"/>
<comment type="caution">
    <text evidence="16">The sequence shown here is derived from an EMBL/GenBank/DDBJ whole genome shotgun (WGS) entry which is preliminary data.</text>
</comment>
<keyword evidence="10 11" id="KW-0998">Cell outer membrane</keyword>
<keyword evidence="4 11" id="KW-1134">Transmembrane beta strand</keyword>
<dbReference type="Pfam" id="PF07715">
    <property type="entry name" value="Plug"/>
    <property type="match status" value="1"/>
</dbReference>
<dbReference type="Gene3D" id="2.40.170.20">
    <property type="entry name" value="TonB-dependent receptor, beta-barrel domain"/>
    <property type="match status" value="1"/>
</dbReference>
<evidence type="ECO:0000313" key="17">
    <source>
        <dbReference type="Proteomes" id="UP001549320"/>
    </source>
</evidence>
<evidence type="ECO:0000256" key="2">
    <source>
        <dbReference type="ARBA" id="ARBA00009810"/>
    </source>
</evidence>
<keyword evidence="7 12" id="KW-0798">TonB box</keyword>
<evidence type="ECO:0000256" key="12">
    <source>
        <dbReference type="RuleBase" id="RU003357"/>
    </source>
</evidence>
<dbReference type="InterPro" id="IPR039426">
    <property type="entry name" value="TonB-dep_rcpt-like"/>
</dbReference>
<evidence type="ECO:0000256" key="7">
    <source>
        <dbReference type="ARBA" id="ARBA00023077"/>
    </source>
</evidence>
<evidence type="ECO:0000259" key="14">
    <source>
        <dbReference type="Pfam" id="PF00593"/>
    </source>
</evidence>
<feature type="domain" description="TonB-dependent receptor-like beta-barrel" evidence="14">
    <location>
        <begin position="265"/>
        <end position="637"/>
    </location>
</feature>
<dbReference type="InterPro" id="IPR037066">
    <property type="entry name" value="Plug_dom_sf"/>
</dbReference>
<protein>
    <submittedName>
        <fullName evidence="16">Outer membrane receptor for ferrienterochelin and colicins</fullName>
    </submittedName>
</protein>
<evidence type="ECO:0000256" key="13">
    <source>
        <dbReference type="SAM" id="SignalP"/>
    </source>
</evidence>
<dbReference type="CDD" id="cd01347">
    <property type="entry name" value="ligand_gated_channel"/>
    <property type="match status" value="1"/>
</dbReference>
<dbReference type="Proteomes" id="UP001549320">
    <property type="component" value="Unassembled WGS sequence"/>
</dbReference>
<name>A0ABV2QEG4_9BURK</name>
<dbReference type="InterPro" id="IPR012910">
    <property type="entry name" value="Plug_dom"/>
</dbReference>
<keyword evidence="6 13" id="KW-0732">Signal</keyword>
<evidence type="ECO:0000256" key="1">
    <source>
        <dbReference type="ARBA" id="ARBA00004571"/>
    </source>
</evidence>
<evidence type="ECO:0000259" key="15">
    <source>
        <dbReference type="Pfam" id="PF07715"/>
    </source>
</evidence>
<evidence type="ECO:0000256" key="3">
    <source>
        <dbReference type="ARBA" id="ARBA00022448"/>
    </source>
</evidence>
<comment type="similarity">
    <text evidence="2 11 12">Belongs to the TonB-dependent receptor family.</text>
</comment>
<comment type="subcellular location">
    <subcellularLocation>
        <location evidence="1 11">Cell outer membrane</location>
        <topology evidence="1 11">Multi-pass membrane protein</topology>
    </subcellularLocation>
</comment>
<dbReference type="EMBL" id="JBEPSH010000009">
    <property type="protein sequence ID" value="MET4579429.1"/>
    <property type="molecule type" value="Genomic_DNA"/>
</dbReference>
<dbReference type="SUPFAM" id="SSF56935">
    <property type="entry name" value="Porins"/>
    <property type="match status" value="1"/>
</dbReference>
<gene>
    <name evidence="16" type="ORF">ABIE13_004557</name>
</gene>
<dbReference type="PROSITE" id="PS52016">
    <property type="entry name" value="TONB_DEPENDENT_REC_3"/>
    <property type="match status" value="1"/>
</dbReference>
<evidence type="ECO:0000256" key="8">
    <source>
        <dbReference type="ARBA" id="ARBA00023136"/>
    </source>
</evidence>
<feature type="chain" id="PRO_5045295756" evidence="13">
    <location>
        <begin position="24"/>
        <end position="671"/>
    </location>
</feature>
<keyword evidence="17" id="KW-1185">Reference proteome</keyword>
<evidence type="ECO:0000256" key="9">
    <source>
        <dbReference type="ARBA" id="ARBA00023170"/>
    </source>
</evidence>
<reference evidence="16 17" key="1">
    <citation type="submission" date="2024-06" db="EMBL/GenBank/DDBJ databases">
        <title>Sorghum-associated microbial communities from plants grown in Nebraska, USA.</title>
        <authorList>
            <person name="Schachtman D."/>
        </authorList>
    </citation>
    <scope>NUCLEOTIDE SEQUENCE [LARGE SCALE GENOMIC DNA]</scope>
    <source>
        <strain evidence="16 17">2709</strain>
    </source>
</reference>
<dbReference type="Gene3D" id="2.170.130.10">
    <property type="entry name" value="TonB-dependent receptor, plug domain"/>
    <property type="match status" value="1"/>
</dbReference>
<feature type="domain" description="TonB-dependent receptor plug" evidence="15">
    <location>
        <begin position="52"/>
        <end position="156"/>
    </location>
</feature>
<evidence type="ECO:0000256" key="11">
    <source>
        <dbReference type="PROSITE-ProRule" id="PRU01360"/>
    </source>
</evidence>
<keyword evidence="9 16" id="KW-0675">Receptor</keyword>
<dbReference type="InterPro" id="IPR000531">
    <property type="entry name" value="Beta-barrel_TonB"/>
</dbReference>
<dbReference type="RefSeq" id="WP_354447506.1">
    <property type="nucleotide sequence ID" value="NZ_JBEPSH010000009.1"/>
</dbReference>
<sequence length="671" mass="74000">MPVSSFRSARWLLPWLAVASAQAQTQPQPQEAVSATLKPVVITATRTERDIDEAPVRTEVVTREEIERTNAHTLKQALENVPGLQMREVLGKSGYELSLQGLSADQVLVLIDGLPITASTGSTVDLSQYLLDEVERIEVVKGASSAQYGSSAMGGVVNVITRRQAAGFGGTASVDGGSYGSQNDSGRSFNANNRNARFSLGGGGEKWRLSVSGERLDGAGFGVDPSSYPRQGDASLRQQLAARGEWIPSKDGRAWLEASHYTEDDTQRYNLFVPPNQVPQRKLENITRDRVSGGVDWRFANGMRAQVKGVNESYDSHSPGYSNEVLATDRRSSQRMQHLSSQLELPAWGRQLWMIGADYHHETLSQTSNGSSELVTLGNAKRSNAELFVQNDIILNDTWEVLLGLRGQNDSDFGSHWAPKISVRANLLNTPEWTGVFRASLGQGYRVPNLKERYYLFDHSSLGYKVVGNPNLKPESSTSLQLGATLKRGERLTIDVNGFYNRVRDLIQTDDVNASVVDGIATYTYANIARARTSGLDTSVFWRASPALSLNAAHTYTSTRNETTGQELTRRPQQIVRVGADWRVQPNTVLGLRLRHQSSELVDTATRARSPGWTTVDFSLNHRIGKQVTLFFGVNNLTNRQRDFVNTNDFGPISGRYIYLGARFAFGNAVR</sequence>
<dbReference type="PANTHER" id="PTHR30069:SF29">
    <property type="entry name" value="HEMOGLOBIN AND HEMOGLOBIN-HAPTOGLOBIN-BINDING PROTEIN 1-RELATED"/>
    <property type="match status" value="1"/>
</dbReference>
<evidence type="ECO:0000313" key="16">
    <source>
        <dbReference type="EMBL" id="MET4579429.1"/>
    </source>
</evidence>
<dbReference type="PANTHER" id="PTHR30069">
    <property type="entry name" value="TONB-DEPENDENT OUTER MEMBRANE RECEPTOR"/>
    <property type="match status" value="1"/>
</dbReference>
<keyword evidence="5 11" id="KW-0812">Transmembrane</keyword>
<keyword evidence="3 11" id="KW-0813">Transport</keyword>
<evidence type="ECO:0000256" key="5">
    <source>
        <dbReference type="ARBA" id="ARBA00022692"/>
    </source>
</evidence>
<feature type="signal peptide" evidence="13">
    <location>
        <begin position="1"/>
        <end position="23"/>
    </location>
</feature>
<dbReference type="InterPro" id="IPR036942">
    <property type="entry name" value="Beta-barrel_TonB_sf"/>
</dbReference>
<evidence type="ECO:0000256" key="10">
    <source>
        <dbReference type="ARBA" id="ARBA00023237"/>
    </source>
</evidence>
<dbReference type="Pfam" id="PF00593">
    <property type="entry name" value="TonB_dep_Rec_b-barrel"/>
    <property type="match status" value="1"/>
</dbReference>
<accession>A0ABV2QEG4</accession>
<evidence type="ECO:0000256" key="6">
    <source>
        <dbReference type="ARBA" id="ARBA00022729"/>
    </source>
</evidence>